<accession>A0A3A6QK49</accession>
<dbReference type="PANTHER" id="PTHR30353">
    <property type="entry name" value="INNER MEMBRANE PROTEIN DEDA-RELATED"/>
    <property type="match status" value="1"/>
</dbReference>
<dbReference type="RefSeq" id="WP_120034024.1">
    <property type="nucleotide sequence ID" value="NZ_QVMU01000021.1"/>
</dbReference>
<feature type="transmembrane region" description="Helical" evidence="7">
    <location>
        <begin position="128"/>
        <end position="148"/>
    </location>
</feature>
<evidence type="ECO:0000256" key="6">
    <source>
        <dbReference type="ARBA" id="ARBA00023136"/>
    </source>
</evidence>
<evidence type="ECO:0000313" key="10">
    <source>
        <dbReference type="EMBL" id="RJX68393.1"/>
    </source>
</evidence>
<sequence>MYDSISLFVGALLDGVIGPNLFVPGEPFFIAAGYQAHQGIWTGVVAVLLGGLLGDQCSYWIGRRVGKSAQRKLIIWQPKTRRPIARCRRLLFKKANYVLLFARLLGPVAWVVPFIAGTHQIQWRRFSFFSTIGLLLGASQFIFWGYLLSYGIDNFPWLQEVIIFVREHVYTIVAVASSMAFLYVGYRLRWRKMAAKFCLVLLGSMLLTNYGHFFWLSDDFATQEDHRLLSNEFIVPSQIDFKVYPGKSSIFDAQAVNIVYVGTNPRGLMQHLGWIENQTFSRNDIEWQDYIQLLKNNTPPVSDLFWNNQPQQMAFQLPGDLIRRSHIRWWLAGTDQESNQPLWIGAISYDDGLQLTPYSGIVTVLHSIDPNVDSERDRFARQVLMAMSPNQVSYQPLLDPIEKDEEHDYFTDGHILVIKNVEV</sequence>
<keyword evidence="4 7" id="KW-0812">Transmembrane</keyword>
<reference evidence="10 11" key="1">
    <citation type="submission" date="2018-08" db="EMBL/GenBank/DDBJ databases">
        <title>Vibrio isolated from the Eastern China Marginal Seas.</title>
        <authorList>
            <person name="Li Y."/>
        </authorList>
    </citation>
    <scope>NUCLEOTIDE SEQUENCE [LARGE SCALE GENOMIC DNA]</scope>
    <source>
        <strain evidence="10 11">BEI233</strain>
    </source>
</reference>
<dbReference type="AlphaFoldDB" id="A0A3A6QK49"/>
<dbReference type="EMBL" id="QVMU01000021">
    <property type="protein sequence ID" value="RJX68393.1"/>
    <property type="molecule type" value="Genomic_DNA"/>
</dbReference>
<gene>
    <name evidence="10" type="ORF">DZ860_17880</name>
</gene>
<evidence type="ECO:0000256" key="1">
    <source>
        <dbReference type="ARBA" id="ARBA00004651"/>
    </source>
</evidence>
<dbReference type="Pfam" id="PF14067">
    <property type="entry name" value="LssY_C"/>
    <property type="match status" value="1"/>
</dbReference>
<comment type="subcellular location">
    <subcellularLocation>
        <location evidence="1">Cell membrane</location>
        <topology evidence="1">Multi-pass membrane protein</topology>
    </subcellularLocation>
</comment>
<dbReference type="PANTHER" id="PTHR30353:SF15">
    <property type="entry name" value="INNER MEMBRANE PROTEIN YABI"/>
    <property type="match status" value="1"/>
</dbReference>
<evidence type="ECO:0000256" key="4">
    <source>
        <dbReference type="ARBA" id="ARBA00022692"/>
    </source>
</evidence>
<evidence type="ECO:0000256" key="3">
    <source>
        <dbReference type="ARBA" id="ARBA00022475"/>
    </source>
</evidence>
<dbReference type="InterPro" id="IPR032816">
    <property type="entry name" value="VTT_dom"/>
</dbReference>
<keyword evidence="3" id="KW-1003">Cell membrane</keyword>
<evidence type="ECO:0000256" key="2">
    <source>
        <dbReference type="ARBA" id="ARBA00010792"/>
    </source>
</evidence>
<dbReference type="Pfam" id="PF09335">
    <property type="entry name" value="VTT_dom"/>
    <property type="match status" value="1"/>
</dbReference>
<evidence type="ECO:0000259" key="8">
    <source>
        <dbReference type="Pfam" id="PF09335"/>
    </source>
</evidence>
<keyword evidence="6 7" id="KW-0472">Membrane</keyword>
<keyword evidence="11" id="KW-1185">Reference proteome</keyword>
<feature type="transmembrane region" description="Helical" evidence="7">
    <location>
        <begin position="198"/>
        <end position="216"/>
    </location>
</feature>
<name>A0A3A6QK49_9VIBR</name>
<dbReference type="InterPro" id="IPR032818">
    <property type="entry name" value="DedA-like"/>
</dbReference>
<organism evidence="10 11">
    <name type="scientific">Vibrio sinensis</name>
    <dbReference type="NCBI Taxonomy" id="2302434"/>
    <lineage>
        <taxon>Bacteria</taxon>
        <taxon>Pseudomonadati</taxon>
        <taxon>Pseudomonadota</taxon>
        <taxon>Gammaproteobacteria</taxon>
        <taxon>Vibrionales</taxon>
        <taxon>Vibrionaceae</taxon>
        <taxon>Vibrio</taxon>
    </lineage>
</organism>
<evidence type="ECO:0000313" key="11">
    <source>
        <dbReference type="Proteomes" id="UP000273252"/>
    </source>
</evidence>
<protein>
    <submittedName>
        <fullName evidence="10">Uncharacterized protein</fullName>
    </submittedName>
</protein>
<keyword evidence="5 7" id="KW-1133">Transmembrane helix</keyword>
<feature type="domain" description="VTT" evidence="8">
    <location>
        <begin position="23"/>
        <end position="146"/>
    </location>
</feature>
<dbReference type="GO" id="GO:0005886">
    <property type="term" value="C:plasma membrane"/>
    <property type="evidence" value="ECO:0007669"/>
    <property type="project" value="UniProtKB-SubCell"/>
</dbReference>
<proteinExistence type="inferred from homology"/>
<feature type="transmembrane region" description="Helical" evidence="7">
    <location>
        <begin position="168"/>
        <end position="186"/>
    </location>
</feature>
<dbReference type="InterPro" id="IPR025902">
    <property type="entry name" value="LssY-like-C_dom"/>
</dbReference>
<feature type="domain" description="LssY-like C-terminal" evidence="9">
    <location>
        <begin position="250"/>
        <end position="414"/>
    </location>
</feature>
<dbReference type="OrthoDB" id="948134at2"/>
<evidence type="ECO:0000259" key="9">
    <source>
        <dbReference type="Pfam" id="PF14067"/>
    </source>
</evidence>
<dbReference type="Proteomes" id="UP000273252">
    <property type="component" value="Unassembled WGS sequence"/>
</dbReference>
<comment type="caution">
    <text evidence="10">The sequence shown here is derived from an EMBL/GenBank/DDBJ whole genome shotgun (WGS) entry which is preliminary data.</text>
</comment>
<evidence type="ECO:0000256" key="7">
    <source>
        <dbReference type="SAM" id="Phobius"/>
    </source>
</evidence>
<evidence type="ECO:0000256" key="5">
    <source>
        <dbReference type="ARBA" id="ARBA00022989"/>
    </source>
</evidence>
<comment type="similarity">
    <text evidence="2">Belongs to the DedA family.</text>
</comment>